<feature type="binding site" evidence="8">
    <location>
        <position position="323"/>
    </location>
    <ligand>
        <name>Mn(2+)</name>
        <dbReference type="ChEBI" id="CHEBI:29035"/>
    </ligand>
</feature>
<keyword evidence="7" id="KW-0067">ATP-binding</keyword>
<evidence type="ECO:0000256" key="4">
    <source>
        <dbReference type="ARBA" id="ARBA00023157"/>
    </source>
</evidence>
<keyword evidence="12" id="KW-0418">Kinase</keyword>
<comment type="similarity">
    <text evidence="2">Belongs to the FAM20 family.</text>
</comment>
<feature type="binding site" evidence="7">
    <location>
        <position position="302"/>
    </location>
    <ligand>
        <name>ATP</name>
        <dbReference type="ChEBI" id="CHEBI:30616"/>
    </ligand>
</feature>
<feature type="binding site" evidence="7">
    <location>
        <position position="286"/>
    </location>
    <ligand>
        <name>ATP</name>
        <dbReference type="ChEBI" id="CHEBI:30616"/>
    </ligand>
</feature>
<dbReference type="GO" id="GO:0046872">
    <property type="term" value="F:metal ion binding"/>
    <property type="evidence" value="ECO:0007669"/>
    <property type="project" value="UniProtKB-KW"/>
</dbReference>
<dbReference type="OrthoDB" id="8583677at2759"/>
<keyword evidence="5" id="KW-0325">Glycoprotein</keyword>
<dbReference type="PANTHER" id="PTHR12450:SF22">
    <property type="entry name" value="EXTRACELLULAR SERINE_THREONINE PROTEIN CG31145"/>
    <property type="match status" value="1"/>
</dbReference>
<dbReference type="Pfam" id="PF06702">
    <property type="entry name" value="Fam20C"/>
    <property type="match status" value="1"/>
</dbReference>
<dbReference type="GO" id="GO:0005794">
    <property type="term" value="C:Golgi apparatus"/>
    <property type="evidence" value="ECO:0007669"/>
    <property type="project" value="UniProtKB-SubCell"/>
</dbReference>
<feature type="binding site" evidence="7">
    <location>
        <position position="480"/>
    </location>
    <ligand>
        <name>ATP</name>
        <dbReference type="ChEBI" id="CHEBI:30616"/>
    </ligand>
</feature>
<comment type="cofactor">
    <cofactor evidence="8">
        <name>Mn(2+)</name>
        <dbReference type="ChEBI" id="CHEBI:29035"/>
    </cofactor>
</comment>
<evidence type="ECO:0000256" key="7">
    <source>
        <dbReference type="PIRSR" id="PIRSR624869-2"/>
    </source>
</evidence>
<evidence type="ECO:0000256" key="6">
    <source>
        <dbReference type="PIRSR" id="PIRSR624869-1"/>
    </source>
</evidence>
<dbReference type="GO" id="GO:0016773">
    <property type="term" value="F:phosphotransferase activity, alcohol group as acceptor"/>
    <property type="evidence" value="ECO:0007669"/>
    <property type="project" value="TreeGrafter"/>
</dbReference>
<evidence type="ECO:0000256" key="10">
    <source>
        <dbReference type="SAM" id="Phobius"/>
    </source>
</evidence>
<keyword evidence="10" id="KW-1133">Transmembrane helix</keyword>
<protein>
    <submittedName>
        <fullName evidence="12">Extracellular serine threonine kinase FAM20C</fullName>
    </submittedName>
</protein>
<dbReference type="STRING" id="10195.A0A3M7RDQ1"/>
<reference evidence="12 13" key="1">
    <citation type="journal article" date="2018" name="Sci. Rep.">
        <title>Genomic signatures of local adaptation to the degree of environmental predictability in rotifers.</title>
        <authorList>
            <person name="Franch-Gras L."/>
            <person name="Hahn C."/>
            <person name="Garcia-Roger E.M."/>
            <person name="Carmona M.J."/>
            <person name="Serra M."/>
            <person name="Gomez A."/>
        </authorList>
    </citation>
    <scope>NUCLEOTIDE SEQUENCE [LARGE SCALE GENOMIC DNA]</scope>
    <source>
        <strain evidence="12">HYR1</strain>
    </source>
</reference>
<feature type="binding site" evidence="8">
    <location>
        <position position="495"/>
    </location>
    <ligand>
        <name>Mn(2+)</name>
        <dbReference type="ChEBI" id="CHEBI:29035"/>
    </ligand>
</feature>
<evidence type="ECO:0000256" key="9">
    <source>
        <dbReference type="SAM" id="MobiDB-lite"/>
    </source>
</evidence>
<evidence type="ECO:0000313" key="12">
    <source>
        <dbReference type="EMBL" id="RNA21544.1"/>
    </source>
</evidence>
<evidence type="ECO:0000259" key="11">
    <source>
        <dbReference type="Pfam" id="PF06702"/>
    </source>
</evidence>
<feature type="domain" description="FAM20 C-terminal" evidence="11">
    <location>
        <begin position="369"/>
        <end position="584"/>
    </location>
</feature>
<accession>A0A3M7RDQ1</accession>
<comment type="caution">
    <text evidence="12">The sequence shown here is derived from an EMBL/GenBank/DDBJ whole genome shotgun (WGS) entry which is preliminary data.</text>
</comment>
<dbReference type="InterPro" id="IPR024869">
    <property type="entry name" value="FAM20"/>
</dbReference>
<keyword evidence="3" id="KW-0333">Golgi apparatus</keyword>
<dbReference type="GO" id="GO:0005524">
    <property type="term" value="F:ATP binding"/>
    <property type="evidence" value="ECO:0007669"/>
    <property type="project" value="UniProtKB-KW"/>
</dbReference>
<feature type="binding site" evidence="7">
    <location>
        <begin position="406"/>
        <end position="409"/>
    </location>
    <ligand>
        <name>ATP</name>
        <dbReference type="ChEBI" id="CHEBI:30616"/>
    </ligand>
</feature>
<feature type="transmembrane region" description="Helical" evidence="10">
    <location>
        <begin position="21"/>
        <end position="40"/>
    </location>
</feature>
<keyword evidence="7" id="KW-0547">Nucleotide-binding</keyword>
<keyword evidence="8" id="KW-0464">Manganese</keyword>
<evidence type="ECO:0000256" key="3">
    <source>
        <dbReference type="ARBA" id="ARBA00023034"/>
    </source>
</evidence>
<evidence type="ECO:0000256" key="2">
    <source>
        <dbReference type="ARBA" id="ARBA00006557"/>
    </source>
</evidence>
<proteinExistence type="inferred from homology"/>
<dbReference type="PANTHER" id="PTHR12450">
    <property type="entry name" value="DENTIN MATRIX PROTEIN 4 PROTEIN FAM20"/>
    <property type="match status" value="1"/>
</dbReference>
<gene>
    <name evidence="12" type="ORF">BpHYR1_045748</name>
</gene>
<organism evidence="12 13">
    <name type="scientific">Brachionus plicatilis</name>
    <name type="common">Marine rotifer</name>
    <name type="synonym">Brachionus muelleri</name>
    <dbReference type="NCBI Taxonomy" id="10195"/>
    <lineage>
        <taxon>Eukaryota</taxon>
        <taxon>Metazoa</taxon>
        <taxon>Spiralia</taxon>
        <taxon>Gnathifera</taxon>
        <taxon>Rotifera</taxon>
        <taxon>Eurotatoria</taxon>
        <taxon>Monogononta</taxon>
        <taxon>Pseudotrocha</taxon>
        <taxon>Ploima</taxon>
        <taxon>Brachionidae</taxon>
        <taxon>Brachionus</taxon>
    </lineage>
</organism>
<evidence type="ECO:0000313" key="13">
    <source>
        <dbReference type="Proteomes" id="UP000276133"/>
    </source>
</evidence>
<evidence type="ECO:0000256" key="1">
    <source>
        <dbReference type="ARBA" id="ARBA00004555"/>
    </source>
</evidence>
<feature type="compositionally biased region" description="Acidic residues" evidence="9">
    <location>
        <begin position="165"/>
        <end position="176"/>
    </location>
</feature>
<evidence type="ECO:0000256" key="5">
    <source>
        <dbReference type="ARBA" id="ARBA00023180"/>
    </source>
</evidence>
<feature type="binding site" evidence="7">
    <location>
        <position position="495"/>
    </location>
    <ligand>
        <name>ATP</name>
        <dbReference type="ChEBI" id="CHEBI:30616"/>
    </ligand>
</feature>
<name>A0A3M7RDQ1_BRAPC</name>
<keyword evidence="8" id="KW-0479">Metal-binding</keyword>
<dbReference type="AlphaFoldDB" id="A0A3M7RDQ1"/>
<feature type="binding site" evidence="7">
    <location>
        <position position="323"/>
    </location>
    <ligand>
        <name>ATP</name>
        <dbReference type="ChEBI" id="CHEBI:30616"/>
    </ligand>
</feature>
<dbReference type="Proteomes" id="UP000276133">
    <property type="component" value="Unassembled WGS sequence"/>
</dbReference>
<sequence length="590" mass="69618">MIAKIRRLVIHKIRHLSLARLCILFCILTFLFTSYIYGLVEVNSHQVVINILPSNEIQIDNDYFLKDISKQIIPKSANISQSKYNYLNDKKIKKFFVRVNENVELIERLMTETEYKQAIGQKNAYLSLIYERHDKLKKEMERELELLKKEEEKDKNNKNDANKDNDDDEDEDDDETKIDPKDLKVKTSLNDDESVSRGEIINFLKLEKINRKYKHVKNVEELLREYKVHDQDGQYDLNKLPNIWKNYHQKINELKLDNDLTNVRDVLNSMSSEPVISCIEKERGTQIKLILTLSDGTEVLIKPMKVPRNYETPPDHFYFVDFERHHAEIAAFHVDWLLGFYRVPPTVGRVFNMTTELMQKAEPDLERTFFISPGGNLCFTGHCSYYCDSTHAICGKPKDRMEGSVQLMLPGKPLVKWDTVRHPYRRTYTKKKKAEWEINEKYCEQTVFKNTLYHSKHFLDLMDLSIFDFITSNMDRHHYERMISLGNDSFMIHLDNGRSFGKIFSDEISILAPVKQCCFVRYSTFKRLQYLYEKGFSKLLDHSLKVDPLYPVLTEDHLKSVDRRLALIFKEIMKCVDKHDLTNVIIDDGY</sequence>
<dbReference type="GO" id="GO:0016301">
    <property type="term" value="F:kinase activity"/>
    <property type="evidence" value="ECO:0007669"/>
    <property type="project" value="UniProtKB-KW"/>
</dbReference>
<keyword evidence="12" id="KW-0808">Transferase</keyword>
<dbReference type="InterPro" id="IPR009581">
    <property type="entry name" value="FAM20_C"/>
</dbReference>
<comment type="subcellular location">
    <subcellularLocation>
        <location evidence="1">Golgi apparatus</location>
    </subcellularLocation>
</comment>
<feature type="region of interest" description="Disordered" evidence="9">
    <location>
        <begin position="148"/>
        <end position="179"/>
    </location>
</feature>
<feature type="active site" evidence="6">
    <location>
        <position position="475"/>
    </location>
</feature>
<keyword evidence="10" id="KW-0472">Membrane</keyword>
<keyword evidence="4" id="KW-1015">Disulfide bond</keyword>
<evidence type="ECO:0000256" key="8">
    <source>
        <dbReference type="PIRSR" id="PIRSR624869-3"/>
    </source>
</evidence>
<feature type="compositionally biased region" description="Basic and acidic residues" evidence="9">
    <location>
        <begin position="148"/>
        <end position="164"/>
    </location>
</feature>
<keyword evidence="13" id="KW-1185">Reference proteome</keyword>
<keyword evidence="10" id="KW-0812">Transmembrane</keyword>
<dbReference type="EMBL" id="REGN01003643">
    <property type="protein sequence ID" value="RNA21544.1"/>
    <property type="molecule type" value="Genomic_DNA"/>
</dbReference>